<dbReference type="GO" id="GO:0005839">
    <property type="term" value="C:proteasome core complex"/>
    <property type="evidence" value="ECO:0007669"/>
    <property type="project" value="InterPro"/>
</dbReference>
<dbReference type="InterPro" id="IPR001353">
    <property type="entry name" value="Proteasome_sua/b"/>
</dbReference>
<dbReference type="InterPro" id="IPR016545">
    <property type="entry name" value="UCP009120_prtse"/>
</dbReference>
<dbReference type="Gene3D" id="3.60.20.10">
    <property type="entry name" value="Glutamine Phosphoribosylpyrophosphate, subunit 1, domain 1"/>
    <property type="match status" value="1"/>
</dbReference>
<dbReference type="Proteomes" id="UP000466586">
    <property type="component" value="Unassembled WGS sequence"/>
</dbReference>
<evidence type="ECO:0000313" key="1">
    <source>
        <dbReference type="EMBL" id="MXV49599.1"/>
    </source>
</evidence>
<keyword evidence="2" id="KW-1185">Reference proteome</keyword>
<protein>
    <submittedName>
        <fullName evidence="1">Peptidase</fullName>
    </submittedName>
</protein>
<dbReference type="InterPro" id="IPR029055">
    <property type="entry name" value="Ntn_hydrolases_N"/>
</dbReference>
<sequence length="251" mass="28465">MTYCLGIKVNEGLVALADTRITSGTDTTVKKKIFTEQRENYSIFIMTSGLRSVRDKAVVYFKELVQRDEYNKLYKVVNAFGEQVRRVAKEDQQYLEKSGFRFDLNTIIGGQLKDDEEHKLFLLYPEGNWVELGQGAPFVIIGNSGHGKAILNRTLEAASSMKLALKTGFLSFDSTRVSANNVDFPIDVVLYKKDSFCLTEHRYEQRDLANISAQWAEELKEALNHISEDWIDAAFNKMPAKPEISTSTEAK</sequence>
<proteinExistence type="predicted"/>
<reference evidence="1 2" key="1">
    <citation type="submission" date="2019-11" db="EMBL/GenBank/DDBJ databases">
        <title>Pedobacter sp. HMF7647 Genome sequencing and assembly.</title>
        <authorList>
            <person name="Kang H."/>
            <person name="Kim H."/>
            <person name="Joh K."/>
        </authorList>
    </citation>
    <scope>NUCLEOTIDE SEQUENCE [LARGE SCALE GENOMIC DNA]</scope>
    <source>
        <strain evidence="1 2">HMF7647</strain>
    </source>
</reference>
<evidence type="ECO:0000313" key="2">
    <source>
        <dbReference type="Proteomes" id="UP000466586"/>
    </source>
</evidence>
<dbReference type="RefSeq" id="WP_160842773.1">
    <property type="nucleotide sequence ID" value="NZ_WVHT01000001.1"/>
</dbReference>
<organism evidence="1 2">
    <name type="scientific">Hufsiella arboris</name>
    <dbReference type="NCBI Taxonomy" id="2695275"/>
    <lineage>
        <taxon>Bacteria</taxon>
        <taxon>Pseudomonadati</taxon>
        <taxon>Bacteroidota</taxon>
        <taxon>Sphingobacteriia</taxon>
        <taxon>Sphingobacteriales</taxon>
        <taxon>Sphingobacteriaceae</taxon>
        <taxon>Hufsiella</taxon>
    </lineage>
</organism>
<name>A0A7K1Y662_9SPHI</name>
<accession>A0A7K1Y662</accession>
<dbReference type="AlphaFoldDB" id="A0A7K1Y662"/>
<comment type="caution">
    <text evidence="1">The sequence shown here is derived from an EMBL/GenBank/DDBJ whole genome shotgun (WGS) entry which is preliminary data.</text>
</comment>
<dbReference type="SUPFAM" id="SSF56235">
    <property type="entry name" value="N-terminal nucleophile aminohydrolases (Ntn hydrolases)"/>
    <property type="match status" value="1"/>
</dbReference>
<gene>
    <name evidence="1" type="ORF">GS399_01330</name>
</gene>
<dbReference type="PIRSF" id="PIRSF009120">
    <property type="entry name" value="UCP009120_prtse"/>
    <property type="match status" value="1"/>
</dbReference>
<dbReference type="Pfam" id="PF00227">
    <property type="entry name" value="Proteasome"/>
    <property type="match status" value="1"/>
</dbReference>
<dbReference type="GO" id="GO:0051603">
    <property type="term" value="P:proteolysis involved in protein catabolic process"/>
    <property type="evidence" value="ECO:0007669"/>
    <property type="project" value="InterPro"/>
</dbReference>
<dbReference type="EMBL" id="WVHT01000001">
    <property type="protein sequence ID" value="MXV49599.1"/>
    <property type="molecule type" value="Genomic_DNA"/>
</dbReference>